<gene>
    <name evidence="1" type="ordered locus">Bsph_3055</name>
</gene>
<reference evidence="1 2" key="1">
    <citation type="journal article" date="2008" name="J. Bacteriol.">
        <title>Complete genome sequence of the mosquitocidal bacterium Bacillus sphaericus C3-41 and comparison with those of closely related Bacillus species.</title>
        <authorList>
            <person name="Hu X."/>
            <person name="Fan W."/>
            <person name="Han B."/>
            <person name="Liu H."/>
            <person name="Zheng D."/>
            <person name="Li Q."/>
            <person name="Dong W."/>
            <person name="Yan J."/>
            <person name="Gao M."/>
            <person name="Berry C."/>
            <person name="Yuan Z."/>
        </authorList>
    </citation>
    <scope>NUCLEOTIDE SEQUENCE [LARGE SCALE GENOMIC DNA]</scope>
    <source>
        <strain evidence="1 2">C3-41</strain>
    </source>
</reference>
<dbReference type="HOGENOM" id="CLU_3201712_0_0_9"/>
<accession>B1HPC4</accession>
<dbReference type="EnsemblBacteria" id="ACA40570">
    <property type="protein sequence ID" value="ACA40570"/>
    <property type="gene ID" value="Bsph_3055"/>
</dbReference>
<proteinExistence type="predicted"/>
<evidence type="ECO:0000313" key="2">
    <source>
        <dbReference type="Proteomes" id="UP000002164"/>
    </source>
</evidence>
<name>B1HPC4_LYSSC</name>
<dbReference type="EMBL" id="CP000817">
    <property type="protein sequence ID" value="ACA40570.1"/>
    <property type="molecule type" value="Genomic_DNA"/>
</dbReference>
<dbReference type="KEGG" id="lsp:Bsph_3055"/>
<organism evidence="1 2">
    <name type="scientific">Lysinibacillus sphaericus (strain C3-41)</name>
    <dbReference type="NCBI Taxonomy" id="444177"/>
    <lineage>
        <taxon>Bacteria</taxon>
        <taxon>Bacillati</taxon>
        <taxon>Bacillota</taxon>
        <taxon>Bacilli</taxon>
        <taxon>Bacillales</taxon>
        <taxon>Bacillaceae</taxon>
        <taxon>Lysinibacillus</taxon>
    </lineage>
</organism>
<protein>
    <submittedName>
        <fullName evidence="1">Uncharacterized protein</fullName>
    </submittedName>
</protein>
<evidence type="ECO:0000313" key="1">
    <source>
        <dbReference type="EMBL" id="ACA40570.1"/>
    </source>
</evidence>
<dbReference type="AlphaFoldDB" id="B1HPC4"/>
<sequence length="45" mass="4875">MSYLLQQSTGEEMGFKIPPVEVIQAAITNPVEFLTIPIGTKLLGV</sequence>
<dbReference type="Proteomes" id="UP000002164">
    <property type="component" value="Chromosome"/>
</dbReference>